<name>A0A1B9HYM6_9TREE</name>
<dbReference type="PANTHER" id="PTHR43662:SF3">
    <property type="entry name" value="DOMAIN PROTEIN, PUTATIVE (AFU_ORTHOLOGUE AFUA_6G11970)-RELATED"/>
    <property type="match status" value="1"/>
</dbReference>
<feature type="compositionally biased region" description="Low complexity" evidence="1">
    <location>
        <begin position="225"/>
        <end position="281"/>
    </location>
</feature>
<dbReference type="InterPro" id="IPR018535">
    <property type="entry name" value="DUF1996"/>
</dbReference>
<protein>
    <recommendedName>
        <fullName evidence="2">DUF1996 domain-containing protein</fullName>
    </recommendedName>
</protein>
<feature type="domain" description="DUF1996" evidence="2">
    <location>
        <begin position="4"/>
        <end position="156"/>
    </location>
</feature>
<accession>A0A1B9HYM6</accession>
<dbReference type="AlphaFoldDB" id="A0A1B9HYM6"/>
<reference evidence="3" key="1">
    <citation type="submission" date="2013-07" db="EMBL/GenBank/DDBJ databases">
        <title>The Genome Sequence of Cryptococcus pinus CBS10737.</title>
        <authorList>
            <consortium name="The Broad Institute Genome Sequencing Platform"/>
            <person name="Cuomo C."/>
            <person name="Litvintseva A."/>
            <person name="Chen Y."/>
            <person name="Heitman J."/>
            <person name="Sun S."/>
            <person name="Springer D."/>
            <person name="Dromer F."/>
            <person name="Young S.K."/>
            <person name="Zeng Q."/>
            <person name="Gargeya S."/>
            <person name="Fitzgerald M."/>
            <person name="Abouelleil A."/>
            <person name="Alvarado L."/>
            <person name="Berlin A.M."/>
            <person name="Chapman S.B."/>
            <person name="Dewar J."/>
            <person name="Goldberg J."/>
            <person name="Griggs A."/>
            <person name="Gujja S."/>
            <person name="Hansen M."/>
            <person name="Howarth C."/>
            <person name="Imamovic A."/>
            <person name="Larimer J."/>
            <person name="McCowan C."/>
            <person name="Murphy C."/>
            <person name="Pearson M."/>
            <person name="Priest M."/>
            <person name="Roberts A."/>
            <person name="Saif S."/>
            <person name="Shea T."/>
            <person name="Sykes S."/>
            <person name="Wortman J."/>
            <person name="Nusbaum C."/>
            <person name="Birren B."/>
        </authorList>
    </citation>
    <scope>NUCLEOTIDE SEQUENCE [LARGE SCALE GENOMIC DNA]</scope>
    <source>
        <strain evidence="3">CBS 10737</strain>
    </source>
</reference>
<dbReference type="OrthoDB" id="74764at2759"/>
<proteinExistence type="predicted"/>
<feature type="region of interest" description="Disordered" evidence="1">
    <location>
        <begin position="213"/>
        <end position="326"/>
    </location>
</feature>
<feature type="compositionally biased region" description="Polar residues" evidence="1">
    <location>
        <begin position="297"/>
        <end position="313"/>
    </location>
</feature>
<evidence type="ECO:0000256" key="1">
    <source>
        <dbReference type="SAM" id="MobiDB-lite"/>
    </source>
</evidence>
<dbReference type="STRING" id="1296096.A0A1B9HYM6"/>
<dbReference type="PANTHER" id="PTHR43662">
    <property type="match status" value="1"/>
</dbReference>
<dbReference type="Pfam" id="PF09362">
    <property type="entry name" value="DUF1996"/>
    <property type="match status" value="1"/>
</dbReference>
<dbReference type="EMBL" id="KI894013">
    <property type="protein sequence ID" value="OCF48377.1"/>
    <property type="molecule type" value="Genomic_DNA"/>
</dbReference>
<organism evidence="3">
    <name type="scientific">Kwoniella pini CBS 10737</name>
    <dbReference type="NCBI Taxonomy" id="1296096"/>
    <lineage>
        <taxon>Eukaryota</taxon>
        <taxon>Fungi</taxon>
        <taxon>Dikarya</taxon>
        <taxon>Basidiomycota</taxon>
        <taxon>Agaricomycotina</taxon>
        <taxon>Tremellomycetes</taxon>
        <taxon>Tremellales</taxon>
        <taxon>Cryptococcaceae</taxon>
        <taxon>Kwoniella</taxon>
    </lineage>
</organism>
<reference evidence="3" key="2">
    <citation type="submission" date="2016-07" db="EMBL/GenBank/DDBJ databases">
        <title>Evolution of pathogenesis and genome organization in the Tremellales.</title>
        <authorList>
            <person name="Cuomo C."/>
            <person name="Litvintseva A."/>
            <person name="Heitman J."/>
            <person name="Chen Y."/>
            <person name="Sun S."/>
            <person name="Springer D."/>
            <person name="Dromer F."/>
            <person name="Young S."/>
            <person name="Zeng Q."/>
            <person name="Chapman S."/>
            <person name="Gujja S."/>
            <person name="Saif S."/>
            <person name="Birren B."/>
        </authorList>
    </citation>
    <scope>NUCLEOTIDE SEQUENCE</scope>
    <source>
        <strain evidence="3">CBS 10737</strain>
    </source>
</reference>
<gene>
    <name evidence="3" type="ORF">I206_05154</name>
</gene>
<sequence length="326" mass="34598">MSRVNTYYFIRRQGEEKIYEFPKGMKMTAGNPFRNTIDENDPAQAAIEYVCLGTDVTPMNAFPERSCPDDLRAQITFPNCWDGKNVWLEGSKHISYPAEGRFDAGGACPSTHPYRIPTLFFEYHFNDKYGYTPGARVWAQGDDIGYGFHGDFTNGWPEGLFTEIVNAGSSCEVLFEVGNCPPLKQYFSGIGGGTCQPDDPTVIVNEEIGDNSAISRLPGNNPIWNGGSAPNKSGSGGAASASASAPASAGGSTISSNGSGSTGQPSAAAIQPPSSSLAPQPVEDSLTSSPAPFYIPPTSTAAVEPPATTSQSGRWGGWGAKRRIDQ</sequence>
<evidence type="ECO:0000259" key="2">
    <source>
        <dbReference type="Pfam" id="PF09362"/>
    </source>
</evidence>
<evidence type="ECO:0000313" key="3">
    <source>
        <dbReference type="EMBL" id="OCF48377.1"/>
    </source>
</evidence>